<sequence length="146" mass="16816">FLLLLLFFLHFHLQNMYLLEKLDVALLLIFFQSLFMTLLASPVYEAELVRRPKRPWPVELGYISHSGVRVTLEDGSQWLIHNGSGNGISSDTVVVSDRFMSSKWRVRQRHWTSPGTVSDLVEAGGREYSLWSNNCHQAAERILDLQ</sequence>
<keyword evidence="3" id="KW-1185">Reference proteome</keyword>
<organism evidence="2 3">
    <name type="scientific">Myripristis murdjan</name>
    <name type="common">pinecone soldierfish</name>
    <dbReference type="NCBI Taxonomy" id="586833"/>
    <lineage>
        <taxon>Eukaryota</taxon>
        <taxon>Metazoa</taxon>
        <taxon>Chordata</taxon>
        <taxon>Craniata</taxon>
        <taxon>Vertebrata</taxon>
        <taxon>Euteleostomi</taxon>
        <taxon>Actinopterygii</taxon>
        <taxon>Neopterygii</taxon>
        <taxon>Teleostei</taxon>
        <taxon>Neoteleostei</taxon>
        <taxon>Acanthomorphata</taxon>
        <taxon>Holocentriformes</taxon>
        <taxon>Holocentridae</taxon>
        <taxon>Myripristis</taxon>
    </lineage>
</organism>
<keyword evidence="1" id="KW-0812">Transmembrane</keyword>
<reference evidence="2" key="2">
    <citation type="submission" date="2025-08" db="UniProtKB">
        <authorList>
            <consortium name="Ensembl"/>
        </authorList>
    </citation>
    <scope>IDENTIFICATION</scope>
</reference>
<accession>A0A667Y7R6</accession>
<evidence type="ECO:0000256" key="1">
    <source>
        <dbReference type="SAM" id="Phobius"/>
    </source>
</evidence>
<protein>
    <submittedName>
        <fullName evidence="2">Uncharacterized protein</fullName>
    </submittedName>
</protein>
<keyword evidence="1" id="KW-1133">Transmembrane helix</keyword>
<dbReference type="Proteomes" id="UP000472263">
    <property type="component" value="Chromosome 16"/>
</dbReference>
<feature type="transmembrane region" description="Helical" evidence="1">
    <location>
        <begin position="24"/>
        <end position="44"/>
    </location>
</feature>
<dbReference type="InParanoid" id="A0A667Y7R6"/>
<keyword evidence="1" id="KW-0472">Membrane</keyword>
<reference evidence="2" key="3">
    <citation type="submission" date="2025-09" db="UniProtKB">
        <authorList>
            <consortium name="Ensembl"/>
        </authorList>
    </citation>
    <scope>IDENTIFICATION</scope>
</reference>
<proteinExistence type="predicted"/>
<evidence type="ECO:0000313" key="3">
    <source>
        <dbReference type="Proteomes" id="UP000472263"/>
    </source>
</evidence>
<dbReference type="AlphaFoldDB" id="A0A667Y7R6"/>
<dbReference type="Ensembl" id="ENSMMDT00005024171.1">
    <property type="protein sequence ID" value="ENSMMDP00005023662.1"/>
    <property type="gene ID" value="ENSMMDG00005011403.1"/>
</dbReference>
<name>A0A667Y7R6_9TELE</name>
<reference evidence="2" key="1">
    <citation type="submission" date="2019-06" db="EMBL/GenBank/DDBJ databases">
        <authorList>
            <consortium name="Wellcome Sanger Institute Data Sharing"/>
        </authorList>
    </citation>
    <scope>NUCLEOTIDE SEQUENCE [LARGE SCALE GENOMIC DNA]</scope>
</reference>
<dbReference type="GeneTree" id="ENSGT00690000103873"/>
<evidence type="ECO:0000313" key="2">
    <source>
        <dbReference type="Ensembl" id="ENSMMDP00005023662.1"/>
    </source>
</evidence>